<accession>A0A3N4PWQ6</accession>
<gene>
    <name evidence="1" type="ORF">EGT74_21425</name>
</gene>
<reference evidence="1 2" key="1">
    <citation type="submission" date="2018-11" db="EMBL/GenBank/DDBJ databases">
        <title>Chitinophaga lutea sp.nov., isolate from arsenic contaminated soil.</title>
        <authorList>
            <person name="Zong Y."/>
        </authorList>
    </citation>
    <scope>NUCLEOTIDE SEQUENCE [LARGE SCALE GENOMIC DNA]</scope>
    <source>
        <strain evidence="1 2">ZY74</strain>
    </source>
</reference>
<organism evidence="1 2">
    <name type="scientific">Chitinophaga lutea</name>
    <dbReference type="NCBI Taxonomy" id="2488634"/>
    <lineage>
        <taxon>Bacteria</taxon>
        <taxon>Pseudomonadati</taxon>
        <taxon>Bacteroidota</taxon>
        <taxon>Chitinophagia</taxon>
        <taxon>Chitinophagales</taxon>
        <taxon>Chitinophagaceae</taxon>
        <taxon>Chitinophaga</taxon>
    </lineage>
</organism>
<evidence type="ECO:0000313" key="1">
    <source>
        <dbReference type="EMBL" id="RPE09551.1"/>
    </source>
</evidence>
<sequence length="436" mass="48573">MIPVATINDKTLTAEPHFSGFELAHDTYNAITAASDGRIYYVLSSESYDKGGQIYAYDPLKGRSEFLADLTEICGEKGLSTIPQGKSHVRFYESNGKLYFASHVGVYEMIDGMERLHVHPPQGYKLYPGGHFLSYDLKTGRFENLATAPDGEGIITMTMDKERQQLYALTWPLGYFIHYNVQTGELKNLGLTCARSEAGTVGDDYRTICRSMFVNQDTGDVYFSTAEGSIFTYHPSASAIRQVEGVDLKIDYFGTYDATRPGSMGYNWRKIFWYAPEKVAYGVHGNSGYLFRFDPAEKKIEIVDRIASSLSQRSGMYDQFSYGYLGFVLGPDGETIYYLTGGPVYEDGKRVAGARQIAKGAAKGIENLHVVTYHLPTGTYTDHGAVFYPDGGRPTYVNSITIGADGNIYTLARFNYRGNEIQDLVKIPNPFRLNVS</sequence>
<dbReference type="Proteomes" id="UP000278351">
    <property type="component" value="Unassembled WGS sequence"/>
</dbReference>
<dbReference type="RefSeq" id="WP_123848544.1">
    <property type="nucleotide sequence ID" value="NZ_RPDH01000002.1"/>
</dbReference>
<comment type="caution">
    <text evidence="1">The sequence shown here is derived from an EMBL/GenBank/DDBJ whole genome shotgun (WGS) entry which is preliminary data.</text>
</comment>
<keyword evidence="2" id="KW-1185">Reference proteome</keyword>
<dbReference type="OrthoDB" id="616449at2"/>
<dbReference type="AlphaFoldDB" id="A0A3N4PWQ6"/>
<proteinExistence type="predicted"/>
<evidence type="ECO:0000313" key="2">
    <source>
        <dbReference type="Proteomes" id="UP000278351"/>
    </source>
</evidence>
<protein>
    <submittedName>
        <fullName evidence="1">Uncharacterized protein</fullName>
    </submittedName>
</protein>
<dbReference type="SUPFAM" id="SSF82171">
    <property type="entry name" value="DPP6 N-terminal domain-like"/>
    <property type="match status" value="1"/>
</dbReference>
<name>A0A3N4PWQ6_9BACT</name>
<dbReference type="EMBL" id="RPDH01000002">
    <property type="protein sequence ID" value="RPE09551.1"/>
    <property type="molecule type" value="Genomic_DNA"/>
</dbReference>